<dbReference type="InterPro" id="IPR039556">
    <property type="entry name" value="ICL/PEPM"/>
</dbReference>
<dbReference type="EMBL" id="JACHXA010000004">
    <property type="protein sequence ID" value="MBB3065394.1"/>
    <property type="molecule type" value="Genomic_DNA"/>
</dbReference>
<dbReference type="InterPro" id="IPR015813">
    <property type="entry name" value="Pyrv/PenolPyrv_kinase-like_dom"/>
</dbReference>
<keyword evidence="2" id="KW-1185">Reference proteome</keyword>
<evidence type="ECO:0000313" key="1">
    <source>
        <dbReference type="EMBL" id="MBB3065394.1"/>
    </source>
</evidence>
<dbReference type="PANTHER" id="PTHR42905:SF16">
    <property type="entry name" value="CARBOXYPHOSPHONOENOLPYRUVATE PHOSPHONOMUTASE-LIKE PROTEIN (AFU_ORTHOLOGUE AFUA_5G07230)"/>
    <property type="match status" value="1"/>
</dbReference>
<protein>
    <submittedName>
        <fullName evidence="1">2-methylisocitrate lyase-like PEP mutase family enzyme</fullName>
    </submittedName>
</protein>
<gene>
    <name evidence="1" type="ORF">FHR98_001681</name>
</gene>
<dbReference type="AlphaFoldDB" id="A0A839SUK2"/>
<dbReference type="GO" id="GO:0016829">
    <property type="term" value="F:lyase activity"/>
    <property type="evidence" value="ECO:0007669"/>
    <property type="project" value="UniProtKB-KW"/>
</dbReference>
<reference evidence="1 2" key="1">
    <citation type="submission" date="2020-08" db="EMBL/GenBank/DDBJ databases">
        <title>Genomic Encyclopedia of Type Strains, Phase III (KMG-III): the genomes of soil and plant-associated and newly described type strains.</title>
        <authorList>
            <person name="Whitman W."/>
        </authorList>
    </citation>
    <scope>NUCLEOTIDE SEQUENCE [LARGE SCALE GENOMIC DNA]</scope>
    <source>
        <strain evidence="1 2">CECT 8803</strain>
    </source>
</reference>
<keyword evidence="1" id="KW-0456">Lyase</keyword>
<dbReference type="RefSeq" id="WP_183416228.1">
    <property type="nucleotide sequence ID" value="NZ_JACHXA010000004.1"/>
</dbReference>
<dbReference type="CDD" id="cd00377">
    <property type="entry name" value="ICL_PEPM"/>
    <property type="match status" value="1"/>
</dbReference>
<comment type="caution">
    <text evidence="1">The sequence shown here is derived from an EMBL/GenBank/DDBJ whole genome shotgun (WGS) entry which is preliminary data.</text>
</comment>
<dbReference type="Proteomes" id="UP000581135">
    <property type="component" value="Unassembled WGS sequence"/>
</dbReference>
<evidence type="ECO:0000313" key="2">
    <source>
        <dbReference type="Proteomes" id="UP000581135"/>
    </source>
</evidence>
<proteinExistence type="predicted"/>
<dbReference type="PANTHER" id="PTHR42905">
    <property type="entry name" value="PHOSPHOENOLPYRUVATE CARBOXYLASE"/>
    <property type="match status" value="1"/>
</dbReference>
<name>A0A839SUK2_9PROT</name>
<dbReference type="Pfam" id="PF13714">
    <property type="entry name" value="PEP_mutase"/>
    <property type="match status" value="1"/>
</dbReference>
<accession>A0A839SUK2</accession>
<dbReference type="Gene3D" id="3.20.20.60">
    <property type="entry name" value="Phosphoenolpyruvate-binding domains"/>
    <property type="match status" value="1"/>
</dbReference>
<dbReference type="SUPFAM" id="SSF51621">
    <property type="entry name" value="Phosphoenolpyruvate/pyruvate domain"/>
    <property type="match status" value="1"/>
</dbReference>
<dbReference type="InterPro" id="IPR040442">
    <property type="entry name" value="Pyrv_kinase-like_dom_sf"/>
</dbReference>
<organism evidence="1 2">
    <name type="scientific">Limibacillus halophilus</name>
    <dbReference type="NCBI Taxonomy" id="1579333"/>
    <lineage>
        <taxon>Bacteria</taxon>
        <taxon>Pseudomonadati</taxon>
        <taxon>Pseudomonadota</taxon>
        <taxon>Alphaproteobacteria</taxon>
        <taxon>Rhodospirillales</taxon>
        <taxon>Rhodovibrionaceae</taxon>
        <taxon>Limibacillus</taxon>
    </lineage>
</organism>
<sequence length="268" mass="27503">MNRGEKVQAFRALHVPGVPLVMPNPWDIGSAKLLVALGAKAIATTSSGYAFTLGIPDGGAMDRATAINHAATLAAAVDVPVSGDFENGYGDDPEVVAETVRLAAAAGLAGASIEDIALPAEDAYPFDLAVARIEAAVSAALDVDIVLTARADGWLRRSYDQDEAVRRCEAFAAAGAEVIYAPVVDEATTRRLTAIGPAVNVLAAPPMLDRPVSEIGAMGAARISIGGSLARVTHRAIVVAARAMLDDGDLRRLKATIGAAELSALIDG</sequence>